<name>A0A8J2MQQ7_9BILA</name>
<reference evidence="2" key="1">
    <citation type="submission" date="2021-09" db="EMBL/GenBank/DDBJ databases">
        <authorList>
            <consortium name="Pathogen Informatics"/>
        </authorList>
    </citation>
    <scope>NUCLEOTIDE SEQUENCE</scope>
</reference>
<keyword evidence="1" id="KW-0812">Transmembrane</keyword>
<evidence type="ECO:0000313" key="3">
    <source>
        <dbReference type="Proteomes" id="UP000746747"/>
    </source>
</evidence>
<dbReference type="Proteomes" id="UP000746747">
    <property type="component" value="Unassembled WGS sequence"/>
</dbReference>
<dbReference type="EMBL" id="CAKAEH010001489">
    <property type="protein sequence ID" value="CAG9536823.1"/>
    <property type="molecule type" value="Genomic_DNA"/>
</dbReference>
<keyword evidence="1" id="KW-1133">Transmembrane helix</keyword>
<evidence type="ECO:0000256" key="1">
    <source>
        <dbReference type="SAM" id="Phobius"/>
    </source>
</evidence>
<feature type="transmembrane region" description="Helical" evidence="1">
    <location>
        <begin position="239"/>
        <end position="258"/>
    </location>
</feature>
<feature type="transmembrane region" description="Helical" evidence="1">
    <location>
        <begin position="73"/>
        <end position="91"/>
    </location>
</feature>
<evidence type="ECO:0000313" key="2">
    <source>
        <dbReference type="EMBL" id="CAG9536823.1"/>
    </source>
</evidence>
<keyword evidence="1" id="KW-0472">Membrane</keyword>
<feature type="transmembrane region" description="Helical" evidence="1">
    <location>
        <begin position="7"/>
        <end position="35"/>
    </location>
</feature>
<gene>
    <name evidence="2" type="ORF">CJOHNSTONI_LOCUS6702</name>
</gene>
<dbReference type="OrthoDB" id="10006207at2759"/>
<dbReference type="AlphaFoldDB" id="A0A8J2MQQ7"/>
<proteinExistence type="predicted"/>
<protein>
    <submittedName>
        <fullName evidence="2">Uncharacterized protein</fullName>
    </submittedName>
</protein>
<organism evidence="2 3">
    <name type="scientific">Cercopithifilaria johnstoni</name>
    <dbReference type="NCBI Taxonomy" id="2874296"/>
    <lineage>
        <taxon>Eukaryota</taxon>
        <taxon>Metazoa</taxon>
        <taxon>Ecdysozoa</taxon>
        <taxon>Nematoda</taxon>
        <taxon>Chromadorea</taxon>
        <taxon>Rhabditida</taxon>
        <taxon>Spirurina</taxon>
        <taxon>Spiruromorpha</taxon>
        <taxon>Filarioidea</taxon>
        <taxon>Onchocercidae</taxon>
        <taxon>Cercopithifilaria</taxon>
    </lineage>
</organism>
<accession>A0A8J2MQQ7</accession>
<comment type="caution">
    <text evidence="2">The sequence shown here is derived from an EMBL/GenBank/DDBJ whole genome shotgun (WGS) entry which is preliminary data.</text>
</comment>
<keyword evidence="3" id="KW-1185">Reference proteome</keyword>
<feature type="transmembrane region" description="Helical" evidence="1">
    <location>
        <begin position="214"/>
        <end position="233"/>
    </location>
</feature>
<sequence length="276" mass="31826">MELRRTLLLIDATVSFFIGTLLFLTPSLIAYLIFIHETDGVHWHLLRCIGCQQIGAGFLMYRLRNSSVEALSTCYLVQILSLVSKLLVLVHCSAETPNLIHPNYLIIAKYWCYNWLAVNFCLQTAHRWTLGETINASVMSNILFQMDSVVSVIIGAAWLAFPEWLLHRQVLVHLGESHEFCARLMGCDFLTSYVVSSHALHWKKSRDRLVVIDTRFVICTLILFAQIWSQYAYSDHWNVSHWIGISLISSWTITALLLRYHSTMEIKRAEEKTKLH</sequence>